<name>A0A1Y1ITA6_KLENI</name>
<accession>A0A1Y1ITA6</accession>
<dbReference type="Pfam" id="PF04383">
    <property type="entry name" value="KilA-N"/>
    <property type="match status" value="1"/>
</dbReference>
<gene>
    <name evidence="2" type="ORF">KFL_009080060</name>
</gene>
<dbReference type="InterPro" id="IPR018004">
    <property type="entry name" value="KilA/APSES_HTH"/>
</dbReference>
<proteinExistence type="predicted"/>
<dbReference type="AlphaFoldDB" id="A0A1Y1ITA6"/>
<reference evidence="2 3" key="1">
    <citation type="journal article" date="2014" name="Nat. Commun.">
        <title>Klebsormidium flaccidum genome reveals primary factors for plant terrestrial adaptation.</title>
        <authorList>
            <person name="Hori K."/>
            <person name="Maruyama F."/>
            <person name="Fujisawa T."/>
            <person name="Togashi T."/>
            <person name="Yamamoto N."/>
            <person name="Seo M."/>
            <person name="Sato S."/>
            <person name="Yamada T."/>
            <person name="Mori H."/>
            <person name="Tajima N."/>
            <person name="Moriyama T."/>
            <person name="Ikeuchi M."/>
            <person name="Watanabe M."/>
            <person name="Wada H."/>
            <person name="Kobayashi K."/>
            <person name="Saito M."/>
            <person name="Masuda T."/>
            <person name="Sasaki-Sekimoto Y."/>
            <person name="Mashiguchi K."/>
            <person name="Awai K."/>
            <person name="Shimojima M."/>
            <person name="Masuda S."/>
            <person name="Iwai M."/>
            <person name="Nobusawa T."/>
            <person name="Narise T."/>
            <person name="Kondo S."/>
            <person name="Saito H."/>
            <person name="Sato R."/>
            <person name="Murakawa M."/>
            <person name="Ihara Y."/>
            <person name="Oshima-Yamada Y."/>
            <person name="Ohtaka K."/>
            <person name="Satoh M."/>
            <person name="Sonobe K."/>
            <person name="Ishii M."/>
            <person name="Ohtani R."/>
            <person name="Kanamori-Sato M."/>
            <person name="Honoki R."/>
            <person name="Miyazaki D."/>
            <person name="Mochizuki H."/>
            <person name="Umetsu J."/>
            <person name="Higashi K."/>
            <person name="Shibata D."/>
            <person name="Kamiya Y."/>
            <person name="Sato N."/>
            <person name="Nakamura Y."/>
            <person name="Tabata S."/>
            <person name="Ida S."/>
            <person name="Kurokawa K."/>
            <person name="Ohta H."/>
        </authorList>
    </citation>
    <scope>NUCLEOTIDE SEQUENCE [LARGE SCALE GENOMIC DNA]</scope>
    <source>
        <strain evidence="2 3">NIES-2285</strain>
    </source>
</reference>
<evidence type="ECO:0000313" key="2">
    <source>
        <dbReference type="EMBL" id="GAQ92036.1"/>
    </source>
</evidence>
<organism evidence="2 3">
    <name type="scientific">Klebsormidium nitens</name>
    <name type="common">Green alga</name>
    <name type="synonym">Ulothrix nitens</name>
    <dbReference type="NCBI Taxonomy" id="105231"/>
    <lineage>
        <taxon>Eukaryota</taxon>
        <taxon>Viridiplantae</taxon>
        <taxon>Streptophyta</taxon>
        <taxon>Klebsormidiophyceae</taxon>
        <taxon>Klebsormidiales</taxon>
        <taxon>Klebsormidiaceae</taxon>
        <taxon>Klebsormidium</taxon>
    </lineage>
</organism>
<sequence>MITEMRMSDGYMSATKMCQSAGKTWADYKDGHRAFMDGLTRAVDRSDVVQTSLSGPNHQRGTWIHPQVAMNLAMWCSPQFAVKVIDLVVRYGSGQVTAEETRAATEHGDPVEETCEEYRALKRLKVQNEIEMEKAKHANEMAKVQSEAPRLRVKSTQQLVEESMRLCRTLVTSDPSLIEMINRAHNNLIIKSLRIEEVDEFSQDTTE</sequence>
<evidence type="ECO:0000259" key="1">
    <source>
        <dbReference type="PROSITE" id="PS51301"/>
    </source>
</evidence>
<dbReference type="EMBL" id="DF237857">
    <property type="protein sequence ID" value="GAQ92036.1"/>
    <property type="molecule type" value="Genomic_DNA"/>
</dbReference>
<dbReference type="SMART" id="SM01252">
    <property type="entry name" value="KilA-N"/>
    <property type="match status" value="1"/>
</dbReference>
<keyword evidence="3" id="KW-1185">Reference proteome</keyword>
<evidence type="ECO:0000313" key="3">
    <source>
        <dbReference type="Proteomes" id="UP000054558"/>
    </source>
</evidence>
<dbReference type="InterPro" id="IPR036887">
    <property type="entry name" value="HTH_APSES_sf"/>
</dbReference>
<dbReference type="GO" id="GO:0003677">
    <property type="term" value="F:DNA binding"/>
    <property type="evidence" value="ECO:0007669"/>
    <property type="project" value="InterPro"/>
</dbReference>
<dbReference type="InterPro" id="IPR017880">
    <property type="entry name" value="KilA_N"/>
</dbReference>
<protein>
    <recommendedName>
        <fullName evidence="1">KilA-N domain-containing protein</fullName>
    </recommendedName>
</protein>
<dbReference type="SUPFAM" id="SSF54616">
    <property type="entry name" value="DNA-binding domain of Mlu1-box binding protein MBP1"/>
    <property type="match status" value="1"/>
</dbReference>
<feature type="domain" description="KilA-N" evidence="1">
    <location>
        <begin position="1"/>
        <end position="91"/>
    </location>
</feature>
<dbReference type="PROSITE" id="PS51301">
    <property type="entry name" value="KILA_N"/>
    <property type="match status" value="1"/>
</dbReference>
<dbReference type="Proteomes" id="UP000054558">
    <property type="component" value="Unassembled WGS sequence"/>
</dbReference>